<feature type="transmembrane region" description="Helical" evidence="12">
    <location>
        <begin position="177"/>
        <end position="194"/>
    </location>
</feature>
<comment type="caution">
    <text evidence="14">The sequence shown here is derived from an EMBL/GenBank/DDBJ whole genome shotgun (WGS) entry which is preliminary data.</text>
</comment>
<feature type="compositionally biased region" description="Polar residues" evidence="11">
    <location>
        <begin position="794"/>
        <end position="814"/>
    </location>
</feature>
<dbReference type="Gene3D" id="1.20.120.1770">
    <property type="match status" value="1"/>
</dbReference>
<keyword evidence="4" id="KW-0349">Heme</keyword>
<keyword evidence="6" id="KW-0479">Metal-binding</keyword>
<comment type="subcellular location">
    <subcellularLocation>
        <location evidence="2">Membrane</location>
        <topology evidence="2">Multi-pass membrane protein</topology>
    </subcellularLocation>
</comment>
<evidence type="ECO:0000313" key="15">
    <source>
        <dbReference type="Proteomes" id="UP001187682"/>
    </source>
</evidence>
<sequence length="848" mass="92244">MAPAPQDMSSPGTATYDSDTLSVGDGTWDFSKNTFLLPPLVGVPFDTMRYNGESRPSRNVWHRVKAVMLLTILAHAILGALVFLLLVPVSVFAARFYDTGRRVHARLNIFAGLLLLAAFILGYFAVGPERSLTNPHHGIGVAIFLIFILQMFGGWLVSGIRKYHSFRITLHQWSGRVLATLGIIQVPLGLTLFGSPLYTFVLYTVWMSFLLLVYFIMDYRRQGRDGGRRHGGRSDYTATNVTSEDGGGKRKWLAPLLAGAGVMAVLNMRKKKRERSLSRSPSRSRRSRSYSRSRMDSRSRVGGMSAAPTSYYDPEKHDDHDRKTGGGWMSKLLPAGAAFGAWKLATRGKKREHDAEYSSVAMDTPSRPPRRGAYTTSDLSEISDQYRPDPRRDPRGPPRMSAHAMSAVESAPPGRRSHGGPPRPMDSQAYSGLSYDDGSYDSPSRRPTDGGGRGGGAAKGLLAGLGMGWLASKFGGGKKKAPRYDDDRYTYDDEQSRLSGSRYTGDPYTSPPRAGRRDTRRLSKGGRRGSVSHAPTEDSSVLEPRYGGGGPPMPPLSHGAPPPPGGPVPPSAAGPGGMAPPYASRHDIIEPVDMPAMPPDRHADLPRDSRTSVNRSPSDRLQRRDSSRRRKAGAEAAAAAAASASALAAEEESRHGARGDRRASRDRSDRDRTPTRPPRTTIKMTVHDDRVNLRRLTDEEASKTRRSRRGGDSASTLSDDQDTPPRRYRRDASRRRAESSAAERPADVPPDSPLSPPNPAFASGRGRAKDSAYYSGQPGGPVPVTPQQGLHGQPISSVGSGSHGTWSEAVSPSPQDKLAGSAADNRRRRRQERRRSVSGRPAGADMFD</sequence>
<dbReference type="AlphaFoldDB" id="A0AAE8SVS1"/>
<evidence type="ECO:0000256" key="1">
    <source>
        <dbReference type="ARBA" id="ARBA00001970"/>
    </source>
</evidence>
<evidence type="ECO:0000256" key="9">
    <source>
        <dbReference type="ARBA" id="ARBA00023004"/>
    </source>
</evidence>
<dbReference type="InterPro" id="IPR045150">
    <property type="entry name" value="CYB561D1/2"/>
</dbReference>
<evidence type="ECO:0000313" key="14">
    <source>
        <dbReference type="EMBL" id="SPO03013.1"/>
    </source>
</evidence>
<feature type="compositionally biased region" description="Pro residues" evidence="11">
    <location>
        <begin position="747"/>
        <end position="759"/>
    </location>
</feature>
<dbReference type="GO" id="GO:0140575">
    <property type="term" value="F:transmembrane monodehydroascorbate reductase activity"/>
    <property type="evidence" value="ECO:0007669"/>
    <property type="project" value="InterPro"/>
</dbReference>
<keyword evidence="10 12" id="KW-0472">Membrane</keyword>
<organism evidence="14 15">
    <name type="scientific">Cephalotrichum gorgonifer</name>
    <dbReference type="NCBI Taxonomy" id="2041049"/>
    <lineage>
        <taxon>Eukaryota</taxon>
        <taxon>Fungi</taxon>
        <taxon>Dikarya</taxon>
        <taxon>Ascomycota</taxon>
        <taxon>Pezizomycotina</taxon>
        <taxon>Sordariomycetes</taxon>
        <taxon>Hypocreomycetidae</taxon>
        <taxon>Microascales</taxon>
        <taxon>Microascaceae</taxon>
        <taxon>Cephalotrichum</taxon>
    </lineage>
</organism>
<feature type="transmembrane region" description="Helical" evidence="12">
    <location>
        <begin position="66"/>
        <end position="93"/>
    </location>
</feature>
<evidence type="ECO:0000256" key="7">
    <source>
        <dbReference type="ARBA" id="ARBA00022982"/>
    </source>
</evidence>
<gene>
    <name evidence="14" type="ORF">DNG_05694</name>
</gene>
<dbReference type="Proteomes" id="UP001187682">
    <property type="component" value="Unassembled WGS sequence"/>
</dbReference>
<feature type="compositionally biased region" description="Basic and acidic residues" evidence="11">
    <location>
        <begin position="482"/>
        <end position="496"/>
    </location>
</feature>
<proteinExistence type="predicted"/>
<evidence type="ECO:0000256" key="10">
    <source>
        <dbReference type="ARBA" id="ARBA00023136"/>
    </source>
</evidence>
<evidence type="ECO:0000259" key="13">
    <source>
        <dbReference type="SMART" id="SM00665"/>
    </source>
</evidence>
<dbReference type="InterPro" id="IPR006593">
    <property type="entry name" value="Cyt_b561/ferric_Rdtase_TM"/>
</dbReference>
<dbReference type="GO" id="GO:0046872">
    <property type="term" value="F:metal ion binding"/>
    <property type="evidence" value="ECO:0007669"/>
    <property type="project" value="UniProtKB-KW"/>
</dbReference>
<feature type="compositionally biased region" description="Basic and acidic residues" evidence="11">
    <location>
        <begin position="599"/>
        <end position="610"/>
    </location>
</feature>
<feature type="compositionally biased region" description="Basic and acidic residues" evidence="11">
    <location>
        <begin position="685"/>
        <end position="703"/>
    </location>
</feature>
<feature type="compositionally biased region" description="Basic and acidic residues" evidence="11">
    <location>
        <begin position="313"/>
        <end position="324"/>
    </location>
</feature>
<dbReference type="GO" id="GO:0016020">
    <property type="term" value="C:membrane"/>
    <property type="evidence" value="ECO:0007669"/>
    <property type="project" value="UniProtKB-SubCell"/>
</dbReference>
<feature type="compositionally biased region" description="Pro residues" evidence="11">
    <location>
        <begin position="551"/>
        <end position="572"/>
    </location>
</feature>
<evidence type="ECO:0000256" key="12">
    <source>
        <dbReference type="SAM" id="Phobius"/>
    </source>
</evidence>
<feature type="compositionally biased region" description="Low complexity" evidence="11">
    <location>
        <begin position="634"/>
        <end position="648"/>
    </location>
</feature>
<feature type="region of interest" description="Disordered" evidence="11">
    <location>
        <begin position="270"/>
        <end position="328"/>
    </location>
</feature>
<dbReference type="CDD" id="cd08760">
    <property type="entry name" value="Cyt_b561_FRRS1_like"/>
    <property type="match status" value="1"/>
</dbReference>
<feature type="region of interest" description="Disordered" evidence="11">
    <location>
        <begin position="473"/>
        <end position="848"/>
    </location>
</feature>
<feature type="compositionally biased region" description="Low complexity" evidence="11">
    <location>
        <begin position="430"/>
        <end position="442"/>
    </location>
</feature>
<keyword evidence="5 12" id="KW-0812">Transmembrane</keyword>
<keyword evidence="7" id="KW-0249">Electron transport</keyword>
<feature type="compositionally biased region" description="Basic and acidic residues" evidence="11">
    <location>
        <begin position="384"/>
        <end position="396"/>
    </location>
</feature>
<dbReference type="SMART" id="SM00665">
    <property type="entry name" value="B561"/>
    <property type="match status" value="1"/>
</dbReference>
<feature type="region of interest" description="Disordered" evidence="11">
    <location>
        <begin position="224"/>
        <end position="248"/>
    </location>
</feature>
<evidence type="ECO:0000256" key="2">
    <source>
        <dbReference type="ARBA" id="ARBA00004141"/>
    </source>
</evidence>
<feature type="compositionally biased region" description="Basic and acidic residues" evidence="11">
    <location>
        <begin position="651"/>
        <end position="674"/>
    </location>
</feature>
<evidence type="ECO:0000256" key="8">
    <source>
        <dbReference type="ARBA" id="ARBA00022989"/>
    </source>
</evidence>
<feature type="compositionally biased region" description="Basic residues" evidence="11">
    <location>
        <begin position="826"/>
        <end position="837"/>
    </location>
</feature>
<feature type="transmembrane region" description="Helical" evidence="12">
    <location>
        <begin position="200"/>
        <end position="219"/>
    </location>
</feature>
<feature type="transmembrane region" description="Helical" evidence="12">
    <location>
        <begin position="105"/>
        <end position="126"/>
    </location>
</feature>
<reference evidence="14" key="1">
    <citation type="submission" date="2018-03" db="EMBL/GenBank/DDBJ databases">
        <authorList>
            <person name="Guldener U."/>
        </authorList>
    </citation>
    <scope>NUCLEOTIDE SEQUENCE</scope>
</reference>
<keyword evidence="3" id="KW-0813">Transport</keyword>
<dbReference type="GO" id="GO:0020037">
    <property type="term" value="F:heme binding"/>
    <property type="evidence" value="ECO:0007669"/>
    <property type="project" value="TreeGrafter"/>
</dbReference>
<keyword evidence="8 12" id="KW-1133">Transmembrane helix</keyword>
<protein>
    <recommendedName>
        <fullName evidence="13">Cytochrome b561 domain-containing protein</fullName>
    </recommendedName>
</protein>
<feature type="transmembrane region" description="Helical" evidence="12">
    <location>
        <begin position="138"/>
        <end position="157"/>
    </location>
</feature>
<name>A0AAE8SVS1_9PEZI</name>
<dbReference type="PANTHER" id="PTHR15422:SF24">
    <property type="entry name" value="DOMON RELATED DOMAIN-CONTAINING PROTEIN"/>
    <property type="match status" value="1"/>
</dbReference>
<feature type="region of interest" description="Disordered" evidence="11">
    <location>
        <begin position="350"/>
        <end position="457"/>
    </location>
</feature>
<feature type="domain" description="Cytochrome b561" evidence="13">
    <location>
        <begin position="74"/>
        <end position="190"/>
    </location>
</feature>
<accession>A0AAE8SVS1</accession>
<feature type="compositionally biased region" description="Basic residues" evidence="11">
    <location>
        <begin position="282"/>
        <end position="291"/>
    </location>
</feature>
<feature type="transmembrane region" description="Helical" evidence="12">
    <location>
        <begin position="252"/>
        <end position="269"/>
    </location>
</feature>
<evidence type="ECO:0000256" key="6">
    <source>
        <dbReference type="ARBA" id="ARBA00022723"/>
    </source>
</evidence>
<comment type="cofactor">
    <cofactor evidence="1">
        <name>heme b</name>
        <dbReference type="ChEBI" id="CHEBI:60344"/>
    </cofactor>
</comment>
<evidence type="ECO:0000256" key="5">
    <source>
        <dbReference type="ARBA" id="ARBA00022692"/>
    </source>
</evidence>
<dbReference type="EMBL" id="ONZQ02000007">
    <property type="protein sequence ID" value="SPO03013.1"/>
    <property type="molecule type" value="Genomic_DNA"/>
</dbReference>
<evidence type="ECO:0000256" key="3">
    <source>
        <dbReference type="ARBA" id="ARBA00022448"/>
    </source>
</evidence>
<dbReference type="PANTHER" id="PTHR15422">
    <property type="entry name" value="OS05G0565100 PROTEIN"/>
    <property type="match status" value="1"/>
</dbReference>
<evidence type="ECO:0000256" key="11">
    <source>
        <dbReference type="SAM" id="MobiDB-lite"/>
    </source>
</evidence>
<feature type="compositionally biased region" description="Polar residues" evidence="11">
    <location>
        <begin position="374"/>
        <end position="383"/>
    </location>
</feature>
<keyword evidence="15" id="KW-1185">Reference proteome</keyword>
<keyword evidence="9" id="KW-0408">Iron</keyword>
<evidence type="ECO:0000256" key="4">
    <source>
        <dbReference type="ARBA" id="ARBA00022617"/>
    </source>
</evidence>